<evidence type="ECO:0000256" key="1">
    <source>
        <dbReference type="ARBA" id="ARBA00004141"/>
    </source>
</evidence>
<reference evidence="9" key="2">
    <citation type="submission" date="2020-09" db="EMBL/GenBank/DDBJ databases">
        <authorList>
            <person name="Sun Q."/>
            <person name="Kim S."/>
        </authorList>
    </citation>
    <scope>NUCLEOTIDE SEQUENCE</scope>
    <source>
        <strain evidence="9">KCTC 32255</strain>
    </source>
</reference>
<evidence type="ECO:0000256" key="4">
    <source>
        <dbReference type="ARBA" id="ARBA00022989"/>
    </source>
</evidence>
<dbReference type="Proteomes" id="UP000648075">
    <property type="component" value="Unassembled WGS sequence"/>
</dbReference>
<dbReference type="GO" id="GO:0019646">
    <property type="term" value="P:aerobic electron transport chain"/>
    <property type="evidence" value="ECO:0007669"/>
    <property type="project" value="InterPro"/>
</dbReference>
<feature type="domain" description="Heme-copper oxidase subunit III family profile" evidence="8">
    <location>
        <begin position="1"/>
        <end position="199"/>
    </location>
</feature>
<comment type="caution">
    <text evidence="9">The sequence shown here is derived from an EMBL/GenBank/DDBJ whole genome shotgun (WGS) entry which is preliminary data.</text>
</comment>
<comment type="subcellular location">
    <subcellularLocation>
        <location evidence="6">Cell membrane</location>
        <topology evidence="6">Multi-pass membrane protein</topology>
    </subcellularLocation>
    <subcellularLocation>
        <location evidence="1">Membrane</location>
        <topology evidence="1">Multi-pass membrane protein</topology>
    </subcellularLocation>
</comment>
<dbReference type="AlphaFoldDB" id="A0A918P891"/>
<dbReference type="PROSITE" id="PS50253">
    <property type="entry name" value="COX3"/>
    <property type="match status" value="1"/>
</dbReference>
<feature type="transmembrane region" description="Helical" evidence="7">
    <location>
        <begin position="97"/>
        <end position="116"/>
    </location>
</feature>
<feature type="transmembrane region" description="Helical" evidence="7">
    <location>
        <begin position="64"/>
        <end position="85"/>
    </location>
</feature>
<dbReference type="GO" id="GO:0004129">
    <property type="term" value="F:cytochrome-c oxidase activity"/>
    <property type="evidence" value="ECO:0007669"/>
    <property type="project" value="InterPro"/>
</dbReference>
<keyword evidence="5 7" id="KW-0472">Membrane</keyword>
<evidence type="ECO:0000256" key="6">
    <source>
        <dbReference type="RuleBase" id="RU003376"/>
    </source>
</evidence>
<evidence type="ECO:0000256" key="7">
    <source>
        <dbReference type="SAM" id="Phobius"/>
    </source>
</evidence>
<gene>
    <name evidence="9" type="ORF">GCM10011614_00710</name>
</gene>
<keyword evidence="10" id="KW-1185">Reference proteome</keyword>
<dbReference type="GO" id="GO:0005886">
    <property type="term" value="C:plasma membrane"/>
    <property type="evidence" value="ECO:0007669"/>
    <property type="project" value="UniProtKB-SubCell"/>
</dbReference>
<dbReference type="RefSeq" id="WP_189619111.1">
    <property type="nucleotide sequence ID" value="NZ_BMZA01000001.1"/>
</dbReference>
<name>A0A918P891_9SPHN</name>
<evidence type="ECO:0000313" key="9">
    <source>
        <dbReference type="EMBL" id="GGY90005.1"/>
    </source>
</evidence>
<evidence type="ECO:0000256" key="2">
    <source>
        <dbReference type="ARBA" id="ARBA00010581"/>
    </source>
</evidence>
<dbReference type="Gene3D" id="1.20.120.80">
    <property type="entry name" value="Cytochrome c oxidase, subunit III, four-helix bundle"/>
    <property type="match status" value="1"/>
</dbReference>
<organism evidence="9 10">
    <name type="scientific">Novosphingobium colocasiae</name>
    <dbReference type="NCBI Taxonomy" id="1256513"/>
    <lineage>
        <taxon>Bacteria</taxon>
        <taxon>Pseudomonadati</taxon>
        <taxon>Pseudomonadota</taxon>
        <taxon>Alphaproteobacteria</taxon>
        <taxon>Sphingomonadales</taxon>
        <taxon>Sphingomonadaceae</taxon>
        <taxon>Novosphingobium</taxon>
    </lineage>
</organism>
<keyword evidence="3 6" id="KW-0812">Transmembrane</keyword>
<dbReference type="PANTHER" id="PTHR11403:SF6">
    <property type="entry name" value="NITRIC OXIDE REDUCTASE SUBUNIT E"/>
    <property type="match status" value="1"/>
</dbReference>
<dbReference type="Pfam" id="PF00510">
    <property type="entry name" value="COX3"/>
    <property type="match status" value="1"/>
</dbReference>
<evidence type="ECO:0000256" key="5">
    <source>
        <dbReference type="ARBA" id="ARBA00023136"/>
    </source>
</evidence>
<evidence type="ECO:0000259" key="8">
    <source>
        <dbReference type="PROSITE" id="PS50253"/>
    </source>
</evidence>
<dbReference type="PANTHER" id="PTHR11403">
    <property type="entry name" value="CYTOCHROME C OXIDASE SUBUNIT III"/>
    <property type="match status" value="1"/>
</dbReference>
<accession>A0A918P891</accession>
<dbReference type="InterPro" id="IPR013833">
    <property type="entry name" value="Cyt_c_oxidase_su3_a-hlx"/>
</dbReference>
<proteinExistence type="inferred from homology"/>
<dbReference type="EMBL" id="BMZA01000001">
    <property type="protein sequence ID" value="GGY90005.1"/>
    <property type="molecule type" value="Genomic_DNA"/>
</dbReference>
<evidence type="ECO:0000256" key="3">
    <source>
        <dbReference type="ARBA" id="ARBA00022692"/>
    </source>
</evidence>
<feature type="transmembrane region" description="Helical" evidence="7">
    <location>
        <begin position="136"/>
        <end position="158"/>
    </location>
</feature>
<dbReference type="SUPFAM" id="SSF81452">
    <property type="entry name" value="Cytochrome c oxidase subunit III-like"/>
    <property type="match status" value="1"/>
</dbReference>
<evidence type="ECO:0000313" key="10">
    <source>
        <dbReference type="Proteomes" id="UP000648075"/>
    </source>
</evidence>
<reference evidence="9" key="1">
    <citation type="journal article" date="2014" name="Int. J. Syst. Evol. Microbiol.">
        <title>Complete genome sequence of Corynebacterium casei LMG S-19264T (=DSM 44701T), isolated from a smear-ripened cheese.</title>
        <authorList>
            <consortium name="US DOE Joint Genome Institute (JGI-PGF)"/>
            <person name="Walter F."/>
            <person name="Albersmeier A."/>
            <person name="Kalinowski J."/>
            <person name="Ruckert C."/>
        </authorList>
    </citation>
    <scope>NUCLEOTIDE SEQUENCE</scope>
    <source>
        <strain evidence="9">KCTC 32255</strain>
    </source>
</reference>
<keyword evidence="4 7" id="KW-1133">Transmembrane helix</keyword>
<dbReference type="InterPro" id="IPR024791">
    <property type="entry name" value="Cyt_c/ubiquinol_Oxase_su3"/>
</dbReference>
<feature type="transmembrane region" description="Helical" evidence="7">
    <location>
        <begin position="179"/>
        <end position="198"/>
    </location>
</feature>
<feature type="transmembrane region" description="Helical" evidence="7">
    <location>
        <begin position="24"/>
        <end position="44"/>
    </location>
</feature>
<dbReference type="InterPro" id="IPR000298">
    <property type="entry name" value="Cyt_c_oxidase-like_su3"/>
</dbReference>
<comment type="similarity">
    <text evidence="2 6">Belongs to the cytochrome c oxidase subunit 3 family.</text>
</comment>
<dbReference type="InterPro" id="IPR035973">
    <property type="entry name" value="Cyt_c_oxidase_su3-like_sf"/>
</dbReference>
<protein>
    <submittedName>
        <fullName evidence="9">Cytochrome c oxidase subunit III</fullName>
    </submittedName>
</protein>
<sequence length="199" mass="21709">MQTPDTMSIATAQAHHSARVPGEAGIWIFIAGDLLAFTLFFVLIALGNGDQPQVFARGRASLDIGLGVANTLLLLTGSWLVAAGVETSRKGAGRAASRYFLAGAACGLGFIANKFIEWSHLIRLGASPQTDDFYMFFFVFTGIHLFHVLLGTVYMLVLSRACSKRPAGPERDRFVECGGLFWHLVDLLWIVLFALLYLI</sequence>